<dbReference type="InterPro" id="IPR000719">
    <property type="entry name" value="Prot_kinase_dom"/>
</dbReference>
<dbReference type="EMBL" id="BMAW01000990">
    <property type="protein sequence ID" value="GFS71948.1"/>
    <property type="molecule type" value="Genomic_DNA"/>
</dbReference>
<evidence type="ECO:0000313" key="6">
    <source>
        <dbReference type="EMBL" id="GFS71948.1"/>
    </source>
</evidence>
<evidence type="ECO:0000313" key="7">
    <source>
        <dbReference type="Proteomes" id="UP000887013"/>
    </source>
</evidence>
<evidence type="ECO:0000256" key="2">
    <source>
        <dbReference type="PROSITE-ProRule" id="PRU00176"/>
    </source>
</evidence>
<dbReference type="PROSITE" id="PS50102">
    <property type="entry name" value="RRM"/>
    <property type="match status" value="1"/>
</dbReference>
<dbReference type="PANTHER" id="PTHR22948:SF73">
    <property type="entry name" value="SERINE_THREONINE-PROTEIN KINASE 31"/>
    <property type="match status" value="1"/>
</dbReference>
<dbReference type="CDD" id="cd00590">
    <property type="entry name" value="RRM_SF"/>
    <property type="match status" value="1"/>
</dbReference>
<dbReference type="Gene3D" id="2.40.50.90">
    <property type="match status" value="1"/>
</dbReference>
<dbReference type="GO" id="GO:0005524">
    <property type="term" value="F:ATP binding"/>
    <property type="evidence" value="ECO:0007669"/>
    <property type="project" value="InterPro"/>
</dbReference>
<evidence type="ECO:0008006" key="8">
    <source>
        <dbReference type="Google" id="ProtNLM"/>
    </source>
</evidence>
<reference evidence="6" key="1">
    <citation type="submission" date="2020-08" db="EMBL/GenBank/DDBJ databases">
        <title>Multicomponent nature underlies the extraordinary mechanical properties of spider dragline silk.</title>
        <authorList>
            <person name="Kono N."/>
            <person name="Nakamura H."/>
            <person name="Mori M."/>
            <person name="Yoshida Y."/>
            <person name="Ohtoshi R."/>
            <person name="Malay A.D."/>
            <person name="Moran D.A.P."/>
            <person name="Tomita M."/>
            <person name="Numata K."/>
            <person name="Arakawa K."/>
        </authorList>
    </citation>
    <scope>NUCLEOTIDE SEQUENCE</scope>
</reference>
<dbReference type="Gene3D" id="2.30.30.140">
    <property type="match status" value="1"/>
</dbReference>
<name>A0A8X6MQ91_NEPPI</name>
<dbReference type="SMART" id="SM00360">
    <property type="entry name" value="RRM"/>
    <property type="match status" value="1"/>
</dbReference>
<dbReference type="InterPro" id="IPR035979">
    <property type="entry name" value="RBD_domain_sf"/>
</dbReference>
<dbReference type="SUPFAM" id="SSF54928">
    <property type="entry name" value="RNA-binding domain, RBD"/>
    <property type="match status" value="1"/>
</dbReference>
<dbReference type="GO" id="GO:0003723">
    <property type="term" value="F:RNA binding"/>
    <property type="evidence" value="ECO:0007669"/>
    <property type="project" value="UniProtKB-UniRule"/>
</dbReference>
<dbReference type="SUPFAM" id="SSF56112">
    <property type="entry name" value="Protein kinase-like (PK-like)"/>
    <property type="match status" value="1"/>
</dbReference>
<dbReference type="InterPro" id="IPR011009">
    <property type="entry name" value="Kinase-like_dom_sf"/>
</dbReference>
<dbReference type="PROSITE" id="PS50011">
    <property type="entry name" value="PROTEIN_KINASE_DOM"/>
    <property type="match status" value="1"/>
</dbReference>
<dbReference type="InterPro" id="IPR002999">
    <property type="entry name" value="Tudor"/>
</dbReference>
<evidence type="ECO:0000259" key="4">
    <source>
        <dbReference type="PROSITE" id="PS50102"/>
    </source>
</evidence>
<dbReference type="FunFam" id="2.30.30.140:FF:000018">
    <property type="entry name" value="Serine/threonine-protein kinase 31"/>
    <property type="match status" value="1"/>
</dbReference>
<dbReference type="OrthoDB" id="6425270at2759"/>
<evidence type="ECO:0000259" key="3">
    <source>
        <dbReference type="PROSITE" id="PS50011"/>
    </source>
</evidence>
<keyword evidence="1 2" id="KW-0694">RNA-binding</keyword>
<dbReference type="Pfam" id="PF00076">
    <property type="entry name" value="RRM_1"/>
    <property type="match status" value="1"/>
</dbReference>
<dbReference type="Gene3D" id="1.10.510.10">
    <property type="entry name" value="Transferase(Phosphotransferase) domain 1"/>
    <property type="match status" value="1"/>
</dbReference>
<sequence length="1086" mass="124278">MFDDIFRITKSVMNRKENHLMNQQTTYDIYVGNVPKNINEGDLKQIFSKYGEVKQVLCRWKEDYFGYGIIKFLYKQDADRILREMEQVTCNGHTMPVKAAKRSDHSNQNGQLGLENKLNLYPDVNKNHFYMGSKFSNTDYGYFQHPVNINEKSMSFSQPMMIEVFCTNVENAITFHGCPVNRLEELMKLMKTLSNMNLTQNRSDKKPSMKKIYAALFSEDMSWYRVSVTQNTLPNKPGMCSVCFIDYGNHEETKYRNIVEIPESLQKIPAIAAKFIFSNLVCDNKSNKKPCLHNVMNKRISLCAYLAHPSMEYHVVKCSCDGKDLILDTINKGFAKPQRSAYLKHDLPHREIDSKHKAYACGTEIKSLTSYHSEVSQSCISKHVESAVANFNLNKKSLKMQSKVKNVAQKSEEILCNGTIEETKKESDFHPKMIIKRGSELRHLVKGDDSVNLPREKDSSQLSTSTLDSVIPNLKLINEIRGLVLQSSDDSIISNAVGVLKNEMNTIELTETAIKYVDDAIKEYTKAVEEIKDCKDKDILPGLKSKRDSCRFALCHKLKEYLASCDSKIFERKDKIQKLITDLASNSNAWTNVQLHKKPATVDELITEYNKVKDERWNLVSKARAKTNQAHNQFMNLLTVLQKEFYLNTLEENEALDSNSSVNSINMTTTYSDQLDKALKELGKALEEEIHSLTLKNDKNDFLVTQCLLEFLDHYKEKVDVLCDLYENRYAMSNDLSKLPIIDDTLKELRNASDEIHLLTKQLDQINFGGNSQPEDVDLRRQLHRALLKEDMLKGMLAKVSEDHFPELYIEAPDLNLNYCLQNRLLLKSWKPEYFLNFGTSSRGESSYVSCLLDEPVTIKEYAFQNSEECNVFIQKTVLWNQIKSDMLVKVKMLFLKDEKIVCVILPSLTNTLFGNAPTPSPYEGEKACRFLRQVLIGLKDIHIEGLVHHSIHPLTIVIENDKALLDFCFDHHFLNGKLNLKGICFQPPENKAAHESADMYGFGCLVLWVLFPNLSFTATADGVPNITAFRSIIEELILPKDYALLCALLDANPDRRPSSCALLSKNFLSKYETYCRSRCDTTKNS</sequence>
<feature type="domain" description="Tudor" evidence="5">
    <location>
        <begin position="206"/>
        <end position="268"/>
    </location>
</feature>
<dbReference type="SUPFAM" id="SSF63748">
    <property type="entry name" value="Tudor/PWWP/MBT"/>
    <property type="match status" value="1"/>
</dbReference>
<dbReference type="InterPro" id="IPR012677">
    <property type="entry name" value="Nucleotide-bd_a/b_plait_sf"/>
</dbReference>
<protein>
    <recommendedName>
        <fullName evidence="8">Serine/threonine-protein kinase 31</fullName>
    </recommendedName>
</protein>
<feature type="domain" description="RRM" evidence="4">
    <location>
        <begin position="27"/>
        <end position="102"/>
    </location>
</feature>
<dbReference type="Gene3D" id="3.30.70.330">
    <property type="match status" value="1"/>
</dbReference>
<evidence type="ECO:0000259" key="5">
    <source>
        <dbReference type="PROSITE" id="PS50304"/>
    </source>
</evidence>
<dbReference type="PROSITE" id="PS50304">
    <property type="entry name" value="TUDOR"/>
    <property type="match status" value="1"/>
</dbReference>
<dbReference type="AlphaFoldDB" id="A0A8X6MQ91"/>
<accession>A0A8X6MQ91</accession>
<dbReference type="GO" id="GO:0005737">
    <property type="term" value="C:cytoplasm"/>
    <property type="evidence" value="ECO:0007669"/>
    <property type="project" value="UniProtKB-ARBA"/>
</dbReference>
<dbReference type="SMART" id="SM00220">
    <property type="entry name" value="S_TKc"/>
    <property type="match status" value="1"/>
</dbReference>
<gene>
    <name evidence="6" type="primary">Stk31</name>
    <name evidence="6" type="ORF">NPIL_109221</name>
</gene>
<dbReference type="GO" id="GO:0004672">
    <property type="term" value="F:protein kinase activity"/>
    <property type="evidence" value="ECO:0007669"/>
    <property type="project" value="InterPro"/>
</dbReference>
<evidence type="ECO:0000256" key="1">
    <source>
        <dbReference type="ARBA" id="ARBA00022884"/>
    </source>
</evidence>
<dbReference type="SMART" id="SM00333">
    <property type="entry name" value="TUDOR"/>
    <property type="match status" value="1"/>
</dbReference>
<dbReference type="InterPro" id="IPR000504">
    <property type="entry name" value="RRM_dom"/>
</dbReference>
<dbReference type="InterPro" id="IPR050621">
    <property type="entry name" value="Tudor_domain_containing"/>
</dbReference>
<proteinExistence type="predicted"/>
<dbReference type="InterPro" id="IPR035437">
    <property type="entry name" value="SNase_OB-fold_sf"/>
</dbReference>
<keyword evidence="7" id="KW-1185">Reference proteome</keyword>
<organism evidence="6 7">
    <name type="scientific">Nephila pilipes</name>
    <name type="common">Giant wood spider</name>
    <name type="synonym">Nephila maculata</name>
    <dbReference type="NCBI Taxonomy" id="299642"/>
    <lineage>
        <taxon>Eukaryota</taxon>
        <taxon>Metazoa</taxon>
        <taxon>Ecdysozoa</taxon>
        <taxon>Arthropoda</taxon>
        <taxon>Chelicerata</taxon>
        <taxon>Arachnida</taxon>
        <taxon>Araneae</taxon>
        <taxon>Araneomorphae</taxon>
        <taxon>Entelegynae</taxon>
        <taxon>Araneoidea</taxon>
        <taxon>Nephilidae</taxon>
        <taxon>Nephila</taxon>
    </lineage>
</organism>
<dbReference type="PANTHER" id="PTHR22948">
    <property type="entry name" value="TUDOR DOMAIN CONTAINING PROTEIN"/>
    <property type="match status" value="1"/>
</dbReference>
<feature type="domain" description="Protein kinase" evidence="3">
    <location>
        <begin position="835"/>
        <end position="1069"/>
    </location>
</feature>
<dbReference type="Proteomes" id="UP000887013">
    <property type="component" value="Unassembled WGS sequence"/>
</dbReference>
<dbReference type="Pfam" id="PF00567">
    <property type="entry name" value="TUDOR"/>
    <property type="match status" value="1"/>
</dbReference>
<comment type="caution">
    <text evidence="6">The sequence shown here is derived from an EMBL/GenBank/DDBJ whole genome shotgun (WGS) entry which is preliminary data.</text>
</comment>